<feature type="region of interest" description="Disordered" evidence="1">
    <location>
        <begin position="425"/>
        <end position="444"/>
    </location>
</feature>
<evidence type="ECO:0000313" key="4">
    <source>
        <dbReference type="Proteomes" id="UP000014071"/>
    </source>
</evidence>
<dbReference type="EMBL" id="DF238808">
    <property type="protein sequence ID" value="GAC96862.1"/>
    <property type="molecule type" value="Genomic_DNA"/>
</dbReference>
<feature type="transmembrane region" description="Helical" evidence="2">
    <location>
        <begin position="111"/>
        <end position="131"/>
    </location>
</feature>
<evidence type="ECO:0000256" key="1">
    <source>
        <dbReference type="SAM" id="MobiDB-lite"/>
    </source>
</evidence>
<feature type="compositionally biased region" description="Pro residues" evidence="1">
    <location>
        <begin position="435"/>
        <end position="444"/>
    </location>
</feature>
<feature type="compositionally biased region" description="Low complexity" evidence="1">
    <location>
        <begin position="425"/>
        <end position="434"/>
    </location>
</feature>
<evidence type="ECO:0000256" key="2">
    <source>
        <dbReference type="SAM" id="Phobius"/>
    </source>
</evidence>
<dbReference type="Proteomes" id="UP000014071">
    <property type="component" value="Unassembled WGS sequence"/>
</dbReference>
<proteinExistence type="predicted"/>
<keyword evidence="2" id="KW-0812">Transmembrane</keyword>
<dbReference type="GeneID" id="24109728"/>
<dbReference type="AlphaFoldDB" id="R9P6L2"/>
<organism evidence="3 4">
    <name type="scientific">Pseudozyma hubeiensis (strain SY62)</name>
    <name type="common">Yeast</name>
    <dbReference type="NCBI Taxonomy" id="1305764"/>
    <lineage>
        <taxon>Eukaryota</taxon>
        <taxon>Fungi</taxon>
        <taxon>Dikarya</taxon>
        <taxon>Basidiomycota</taxon>
        <taxon>Ustilaginomycotina</taxon>
        <taxon>Ustilaginomycetes</taxon>
        <taxon>Ustilaginales</taxon>
        <taxon>Ustilaginaceae</taxon>
        <taxon>Pseudozyma</taxon>
    </lineage>
</organism>
<evidence type="ECO:0000313" key="3">
    <source>
        <dbReference type="EMBL" id="GAC96862.1"/>
    </source>
</evidence>
<feature type="transmembrane region" description="Helical" evidence="2">
    <location>
        <begin position="143"/>
        <end position="164"/>
    </location>
</feature>
<keyword evidence="2" id="KW-0472">Membrane</keyword>
<name>R9P6L2_PSEHS</name>
<dbReference type="OrthoDB" id="2548644at2759"/>
<keyword evidence="2" id="KW-1133">Transmembrane helix</keyword>
<feature type="transmembrane region" description="Helical" evidence="2">
    <location>
        <begin position="77"/>
        <end position="96"/>
    </location>
</feature>
<dbReference type="HOGENOM" id="CLU_032237_0_0_1"/>
<gene>
    <name evidence="3" type="ORF">PHSY_004446</name>
</gene>
<keyword evidence="4" id="KW-1185">Reference proteome</keyword>
<sequence length="444" mass="48051">MQRHDGQEYIPGVFANTAPHPSQVISLIRFSQENTTWNLPTMIAQTLLVAEIIRTYPAEFRMVSRLVQRKHPNMAEVFFILIKYLCLIAVVLDILVTETFAARSDADCSGWAWTSSTLYFACSTLVFAVVSWRARIIFRTSNIASWVLGVGLSVQFAIAMWTNYRVDKADALTPAGTCAPSSQVHSTPSSSNPALHLHFWQSSTYWFLLYNTVFESLIMMACCWKLKNTSSGPNGVGLTRIANVLFDNNVHYMAGVETCNVIEAIMLMGWPTSLPPVHMTSIAIQIVMGLQMLIGEQEAVYSPTCSQMTFSAYSTSTSNGYVNKHHTASDDSSNITHSLPGRALSYVKRPGTANTATDGGFGGESRVVGAGGKHGRKGTFSSISSIPAYVKSGIGGATDEDVAPQVPAKGPIPFRQDVQVTVDASPVHPSAGGAAPPPVPAPYM</sequence>
<protein>
    <submittedName>
        <fullName evidence="3">Inner membrane magnesium transporter MRS2, mitochondrial</fullName>
    </submittedName>
</protein>
<accession>R9P6L2</accession>
<reference evidence="4" key="1">
    <citation type="journal article" date="2013" name="Genome Announc.">
        <title>Draft genome sequence of the basidiomycetous yeast-like fungus Pseudozyma hubeiensis SY62, which produces an abundant amount of the biosurfactant mannosylerythritol lipids.</title>
        <authorList>
            <person name="Konishi M."/>
            <person name="Hatada Y."/>
            <person name="Horiuchi J."/>
        </authorList>
    </citation>
    <scope>NUCLEOTIDE SEQUENCE [LARGE SCALE GENOMIC DNA]</scope>
    <source>
        <strain evidence="4">SY62</strain>
    </source>
</reference>
<dbReference type="RefSeq" id="XP_012190449.1">
    <property type="nucleotide sequence ID" value="XM_012335059.1"/>
</dbReference>
<dbReference type="eggNOG" id="ENOG502R2GG">
    <property type="taxonomic scope" value="Eukaryota"/>
</dbReference>